<comment type="caution">
    <text evidence="4">The sequence shown here is derived from an EMBL/GenBank/DDBJ whole genome shotgun (WGS) entry which is preliminary data.</text>
</comment>
<dbReference type="AlphaFoldDB" id="A0A6N9NJ97"/>
<accession>A0A6N9NJ97</accession>
<reference evidence="4 5" key="1">
    <citation type="submission" date="2019-12" db="EMBL/GenBank/DDBJ databases">
        <authorList>
            <person name="Zhao J."/>
        </authorList>
    </citation>
    <scope>NUCLEOTIDE SEQUENCE [LARGE SCALE GENOMIC DNA]</scope>
    <source>
        <strain evidence="4 5">S-15</strain>
    </source>
</reference>
<dbReference type="RefSeq" id="WP_160633713.1">
    <property type="nucleotide sequence ID" value="NZ_WWNE01000009.1"/>
</dbReference>
<dbReference type="InterPro" id="IPR036457">
    <property type="entry name" value="PPM-type-like_dom_sf"/>
</dbReference>
<dbReference type="Gene3D" id="3.60.40.10">
    <property type="entry name" value="PPM-type phosphatase domain"/>
    <property type="match status" value="1"/>
</dbReference>
<keyword evidence="1" id="KW-0378">Hydrolase</keyword>
<dbReference type="EMBL" id="WWNE01000009">
    <property type="protein sequence ID" value="NBG66756.1"/>
    <property type="molecule type" value="Genomic_DNA"/>
</dbReference>
<keyword evidence="2" id="KW-0175">Coiled coil</keyword>
<evidence type="ECO:0000259" key="3">
    <source>
        <dbReference type="PROSITE" id="PS51746"/>
    </source>
</evidence>
<dbReference type="PANTHER" id="PTHR43156:SF2">
    <property type="entry name" value="STAGE II SPORULATION PROTEIN E"/>
    <property type="match status" value="1"/>
</dbReference>
<protein>
    <submittedName>
        <fullName evidence="4">SpoIIE family protein phosphatase</fullName>
    </submittedName>
</protein>
<evidence type="ECO:0000313" key="5">
    <source>
        <dbReference type="Proteomes" id="UP000470771"/>
    </source>
</evidence>
<keyword evidence="5" id="KW-1185">Reference proteome</keyword>
<dbReference type="SUPFAM" id="SSF81606">
    <property type="entry name" value="PP2C-like"/>
    <property type="match status" value="1"/>
</dbReference>
<dbReference type="InterPro" id="IPR001932">
    <property type="entry name" value="PPM-type_phosphatase-like_dom"/>
</dbReference>
<evidence type="ECO:0000256" key="2">
    <source>
        <dbReference type="SAM" id="Coils"/>
    </source>
</evidence>
<evidence type="ECO:0000313" key="4">
    <source>
        <dbReference type="EMBL" id="NBG66756.1"/>
    </source>
</evidence>
<feature type="coiled-coil region" evidence="2">
    <location>
        <begin position="241"/>
        <end position="268"/>
    </location>
</feature>
<evidence type="ECO:0000256" key="1">
    <source>
        <dbReference type="ARBA" id="ARBA00022801"/>
    </source>
</evidence>
<dbReference type="InterPro" id="IPR052016">
    <property type="entry name" value="Bact_Sigma-Reg"/>
</dbReference>
<feature type="domain" description="PPM-type phosphatase" evidence="3">
    <location>
        <begin position="195"/>
        <end position="406"/>
    </location>
</feature>
<dbReference type="Proteomes" id="UP000470771">
    <property type="component" value="Unassembled WGS sequence"/>
</dbReference>
<sequence>MKKEIKPNRTSEKLELSKVKLDSLLKITIGINENLSTDELLSLFLSILYQDLKIGKICLFVKREKWELKLKQGVSEEILAFDWQKVEEEVKGIKVISSGDETFLHPFDVIIPIQHKNHPIAFLLLGDFDGEKLEVSPIIKHLHYIQTLSNIIVVAFENKRLYQDSLKKAALQKELDVARDMQRLLIPNRLIGNQFYQFNSLYLPYEEVGGDYFDVIPLDNDKVAFCIADVSGKGVSAALLMANFQANLRALINVASSLEELIVRLNQKVIDSGGREKFITFFVGIFDPISRTLTSINAGHNPPLLYHNNQILELTKGCTILGMFDELPEILVDTHQLQSGDKILCYTDGITEITNYEGVEMGVGPLINVLRSSTIEKLADDLKNKADQFRGASPLPDDITLLAALFK</sequence>
<proteinExistence type="predicted"/>
<gene>
    <name evidence="4" type="ORF">GQN54_11580</name>
</gene>
<organism evidence="4 5">
    <name type="scientific">Acidiluteibacter ferrifornacis</name>
    <dbReference type="NCBI Taxonomy" id="2692424"/>
    <lineage>
        <taxon>Bacteria</taxon>
        <taxon>Pseudomonadati</taxon>
        <taxon>Bacteroidota</taxon>
        <taxon>Flavobacteriia</taxon>
        <taxon>Flavobacteriales</taxon>
        <taxon>Cryomorphaceae</taxon>
        <taxon>Acidiluteibacter</taxon>
    </lineage>
</organism>
<dbReference type="SMART" id="SM00331">
    <property type="entry name" value="PP2C_SIG"/>
    <property type="match status" value="1"/>
</dbReference>
<dbReference type="Pfam" id="PF07228">
    <property type="entry name" value="SpoIIE"/>
    <property type="match status" value="1"/>
</dbReference>
<dbReference type="PANTHER" id="PTHR43156">
    <property type="entry name" value="STAGE II SPORULATION PROTEIN E-RELATED"/>
    <property type="match status" value="1"/>
</dbReference>
<name>A0A6N9NJ97_9FLAO</name>
<dbReference type="PROSITE" id="PS51746">
    <property type="entry name" value="PPM_2"/>
    <property type="match status" value="1"/>
</dbReference>
<dbReference type="GO" id="GO:0016791">
    <property type="term" value="F:phosphatase activity"/>
    <property type="evidence" value="ECO:0007669"/>
    <property type="project" value="TreeGrafter"/>
</dbReference>